<comment type="similarity">
    <text evidence="1">Belongs to the membrane fusion protein (MFP) (TC 8.A.1) family.</text>
</comment>
<dbReference type="InterPro" id="IPR006143">
    <property type="entry name" value="RND_pump_MFP"/>
</dbReference>
<dbReference type="Pfam" id="PF25876">
    <property type="entry name" value="HH_MFP_RND"/>
    <property type="match status" value="1"/>
</dbReference>
<name>A0A2T3JAL5_9GAMM</name>
<dbReference type="Gene3D" id="2.40.50.100">
    <property type="match status" value="1"/>
</dbReference>
<accession>A0A2T3JAL5</accession>
<dbReference type="PANTHER" id="PTHR30469">
    <property type="entry name" value="MULTIDRUG RESISTANCE PROTEIN MDTA"/>
    <property type="match status" value="1"/>
</dbReference>
<dbReference type="PROSITE" id="PS51257">
    <property type="entry name" value="PROKAR_LIPOPROTEIN"/>
    <property type="match status" value="1"/>
</dbReference>
<gene>
    <name evidence="6" type="ORF">C9J12_20570</name>
</gene>
<evidence type="ECO:0000256" key="2">
    <source>
        <dbReference type="SAM" id="Coils"/>
    </source>
</evidence>
<keyword evidence="3" id="KW-0732">Signal</keyword>
<dbReference type="OrthoDB" id="2110899at2"/>
<dbReference type="Proteomes" id="UP000240987">
    <property type="component" value="Unassembled WGS sequence"/>
</dbReference>
<dbReference type="InterPro" id="IPR058625">
    <property type="entry name" value="MdtA-like_BSH"/>
</dbReference>
<dbReference type="Pfam" id="PF25917">
    <property type="entry name" value="BSH_RND"/>
    <property type="match status" value="1"/>
</dbReference>
<dbReference type="InterPro" id="IPR058624">
    <property type="entry name" value="MdtA-like_HH"/>
</dbReference>
<reference evidence="6 7" key="1">
    <citation type="submission" date="2018-01" db="EMBL/GenBank/DDBJ databases">
        <title>Whole genome sequencing of Histamine producing bacteria.</title>
        <authorList>
            <person name="Butler K."/>
        </authorList>
    </citation>
    <scope>NUCLEOTIDE SEQUENCE [LARGE SCALE GENOMIC DNA]</scope>
    <source>
        <strain evidence="6 7">JCM 12947</strain>
    </source>
</reference>
<keyword evidence="2" id="KW-0175">Coiled coil</keyword>
<feature type="chain" id="PRO_5015417994" evidence="3">
    <location>
        <begin position="25"/>
        <end position="375"/>
    </location>
</feature>
<dbReference type="EMBL" id="PYMJ01000026">
    <property type="protein sequence ID" value="PSU45841.1"/>
    <property type="molecule type" value="Genomic_DNA"/>
</dbReference>
<feature type="signal peptide" evidence="3">
    <location>
        <begin position="1"/>
        <end position="24"/>
    </location>
</feature>
<dbReference type="Gene3D" id="1.10.287.470">
    <property type="entry name" value="Helix hairpin bin"/>
    <property type="match status" value="1"/>
</dbReference>
<feature type="coiled-coil region" evidence="2">
    <location>
        <begin position="106"/>
        <end position="157"/>
    </location>
</feature>
<evidence type="ECO:0000256" key="1">
    <source>
        <dbReference type="ARBA" id="ARBA00009477"/>
    </source>
</evidence>
<sequence>MMSAKPSLLALVLGTVLMSSVLTGCDSAESAVVATATVRPVKLITIGDVAFEQSRIFPAELVANQQADLAFRVSGELVTLDLIEGQKVTKGQLLAKLDDRDAKNALLNAEANYELANADYNRKEQLLARKLISKAEFDSAKATLKSAKSSLNSARDQLQYTNLTAPFSGIVAKVESDNYQMIQASQVVLSLRGDQLMDVTIQVPESLIMRLNKKNLDEHYMPRVRFVSQGESVTTYPVRFKESSSKVSPGTQTYAVTFSFKPEDGLNVIPGMSAELLLDMSIDHRRSQDNGISDFLTILPQSAIVKADEDNQIKVWRYNQDSHRVESVNVTLGQVRTNGIEVLSGLNKGDQIVSVGANAIKSGMEVKPLRWERGV</sequence>
<dbReference type="Gene3D" id="2.40.30.170">
    <property type="match status" value="1"/>
</dbReference>
<evidence type="ECO:0000259" key="5">
    <source>
        <dbReference type="Pfam" id="PF25917"/>
    </source>
</evidence>
<comment type="caution">
    <text evidence="6">The sequence shown here is derived from an EMBL/GenBank/DDBJ whole genome shotgun (WGS) entry which is preliminary data.</text>
</comment>
<dbReference type="NCBIfam" id="TIGR01730">
    <property type="entry name" value="RND_mfp"/>
    <property type="match status" value="1"/>
</dbReference>
<dbReference type="GO" id="GO:0015562">
    <property type="term" value="F:efflux transmembrane transporter activity"/>
    <property type="evidence" value="ECO:0007669"/>
    <property type="project" value="TreeGrafter"/>
</dbReference>
<feature type="domain" description="Multidrug resistance protein MdtA-like barrel-sandwich hybrid" evidence="5">
    <location>
        <begin position="66"/>
        <end position="186"/>
    </location>
</feature>
<dbReference type="PANTHER" id="PTHR30469:SF20">
    <property type="entry name" value="EFFLUX RND TRANSPORTER PERIPLASMIC ADAPTOR SUBUNIT"/>
    <property type="match status" value="1"/>
</dbReference>
<evidence type="ECO:0000256" key="3">
    <source>
        <dbReference type="SAM" id="SignalP"/>
    </source>
</evidence>
<proteinExistence type="inferred from homology"/>
<keyword evidence="7" id="KW-1185">Reference proteome</keyword>
<protein>
    <submittedName>
        <fullName evidence="6">Efflux RND transporter periplasmic adaptor subunit</fullName>
    </submittedName>
</protein>
<organism evidence="6 7">
    <name type="scientific">Photobacterium frigidiphilum</name>
    <dbReference type="NCBI Taxonomy" id="264736"/>
    <lineage>
        <taxon>Bacteria</taxon>
        <taxon>Pseudomonadati</taxon>
        <taxon>Pseudomonadota</taxon>
        <taxon>Gammaproteobacteria</taxon>
        <taxon>Vibrionales</taxon>
        <taxon>Vibrionaceae</taxon>
        <taxon>Photobacterium</taxon>
    </lineage>
</organism>
<evidence type="ECO:0000259" key="4">
    <source>
        <dbReference type="Pfam" id="PF25876"/>
    </source>
</evidence>
<evidence type="ECO:0000313" key="6">
    <source>
        <dbReference type="EMBL" id="PSU45841.1"/>
    </source>
</evidence>
<dbReference type="GO" id="GO:1990281">
    <property type="term" value="C:efflux pump complex"/>
    <property type="evidence" value="ECO:0007669"/>
    <property type="project" value="TreeGrafter"/>
</dbReference>
<dbReference type="Gene3D" id="2.40.420.20">
    <property type="match status" value="1"/>
</dbReference>
<evidence type="ECO:0000313" key="7">
    <source>
        <dbReference type="Proteomes" id="UP000240987"/>
    </source>
</evidence>
<feature type="domain" description="Multidrug resistance protein MdtA-like alpha-helical hairpin" evidence="4">
    <location>
        <begin position="101"/>
        <end position="161"/>
    </location>
</feature>
<dbReference type="SUPFAM" id="SSF111369">
    <property type="entry name" value="HlyD-like secretion proteins"/>
    <property type="match status" value="1"/>
</dbReference>
<dbReference type="AlphaFoldDB" id="A0A2T3JAL5"/>
<dbReference type="RefSeq" id="WP_107244406.1">
    <property type="nucleotide sequence ID" value="NZ_PYMJ01000026.1"/>
</dbReference>